<dbReference type="SUPFAM" id="SSF50978">
    <property type="entry name" value="WD40 repeat-like"/>
    <property type="match status" value="1"/>
</dbReference>
<dbReference type="OrthoDB" id="3203311at2759"/>
<dbReference type="PANTHER" id="PTHR19879:SF9">
    <property type="entry name" value="TRANSCRIPTION INITIATION FACTOR TFIID SUBUNIT 5"/>
    <property type="match status" value="1"/>
</dbReference>
<evidence type="ECO:0000313" key="4">
    <source>
        <dbReference type="EMBL" id="KIK95202.1"/>
    </source>
</evidence>
<dbReference type="PROSITE" id="PS50294">
    <property type="entry name" value="WD_REPEATS_REGION"/>
    <property type="match status" value="4"/>
</dbReference>
<dbReference type="PRINTS" id="PR00320">
    <property type="entry name" value="GPROTEINBRPT"/>
</dbReference>
<dbReference type="InterPro" id="IPR015943">
    <property type="entry name" value="WD40/YVTN_repeat-like_dom_sf"/>
</dbReference>
<feature type="repeat" description="WD" evidence="3">
    <location>
        <begin position="194"/>
        <end position="235"/>
    </location>
</feature>
<feature type="repeat" description="WD" evidence="3">
    <location>
        <begin position="19"/>
        <end position="60"/>
    </location>
</feature>
<dbReference type="Pfam" id="PF00400">
    <property type="entry name" value="WD40"/>
    <property type="match status" value="7"/>
</dbReference>
<dbReference type="PANTHER" id="PTHR19879">
    <property type="entry name" value="TRANSCRIPTION INITIATION FACTOR TFIID"/>
    <property type="match status" value="1"/>
</dbReference>
<keyword evidence="1 3" id="KW-0853">WD repeat</keyword>
<name>A0A0D0DD56_9AGAM</name>
<dbReference type="InParanoid" id="A0A0D0DD56"/>
<reference evidence="4 5" key="1">
    <citation type="submission" date="2014-04" db="EMBL/GenBank/DDBJ databases">
        <authorList>
            <consortium name="DOE Joint Genome Institute"/>
            <person name="Kuo A."/>
            <person name="Kohler A."/>
            <person name="Jargeat P."/>
            <person name="Nagy L.G."/>
            <person name="Floudas D."/>
            <person name="Copeland A."/>
            <person name="Barry K.W."/>
            <person name="Cichocki N."/>
            <person name="Veneault-Fourrey C."/>
            <person name="LaButti K."/>
            <person name="Lindquist E.A."/>
            <person name="Lipzen A."/>
            <person name="Lundell T."/>
            <person name="Morin E."/>
            <person name="Murat C."/>
            <person name="Sun H."/>
            <person name="Tunlid A."/>
            <person name="Henrissat B."/>
            <person name="Grigoriev I.V."/>
            <person name="Hibbett D.S."/>
            <person name="Martin F."/>
            <person name="Nordberg H.P."/>
            <person name="Cantor M.N."/>
            <person name="Hua S.X."/>
        </authorList>
    </citation>
    <scope>NUCLEOTIDE SEQUENCE [LARGE SCALE GENOMIC DNA]</scope>
    <source>
        <strain evidence="4 5">Ve08.2h10</strain>
    </source>
</reference>
<evidence type="ECO:0000313" key="5">
    <source>
        <dbReference type="Proteomes" id="UP000054538"/>
    </source>
</evidence>
<evidence type="ECO:0000256" key="1">
    <source>
        <dbReference type="ARBA" id="ARBA00022574"/>
    </source>
</evidence>
<organism evidence="4 5">
    <name type="scientific">Paxillus rubicundulus Ve08.2h10</name>
    <dbReference type="NCBI Taxonomy" id="930991"/>
    <lineage>
        <taxon>Eukaryota</taxon>
        <taxon>Fungi</taxon>
        <taxon>Dikarya</taxon>
        <taxon>Basidiomycota</taxon>
        <taxon>Agaricomycotina</taxon>
        <taxon>Agaricomycetes</taxon>
        <taxon>Agaricomycetidae</taxon>
        <taxon>Boletales</taxon>
        <taxon>Paxilineae</taxon>
        <taxon>Paxillaceae</taxon>
        <taxon>Paxillus</taxon>
    </lineage>
</organism>
<dbReference type="STRING" id="930991.A0A0D0DD56"/>
<feature type="repeat" description="WD" evidence="3">
    <location>
        <begin position="279"/>
        <end position="312"/>
    </location>
</feature>
<dbReference type="SMART" id="SM00320">
    <property type="entry name" value="WD40"/>
    <property type="match status" value="7"/>
</dbReference>
<dbReference type="InterPro" id="IPR019775">
    <property type="entry name" value="WD40_repeat_CS"/>
</dbReference>
<keyword evidence="2" id="KW-0677">Repeat</keyword>
<dbReference type="InterPro" id="IPR036322">
    <property type="entry name" value="WD40_repeat_dom_sf"/>
</dbReference>
<evidence type="ECO:0000256" key="3">
    <source>
        <dbReference type="PROSITE-ProRule" id="PRU00221"/>
    </source>
</evidence>
<sequence>MSDTSKEAVDIKLKPLSTISGHEDPVWGVAYLPGGAQLVTCSADKTVRIWNVESGEQEGMPMEHDGEVRGLAITRDGKRIVSGGDDKVLRVWDVETQQLVAVGDGHEAGILCIVVSPESDQLLVAGGDRGGRVVISEMTGDGQLKHMCAIETGPREVSSISFSPDGTKLAFAHDDDSIIRVFDVENGNLILGPIEGQKIIVYSVVWSLDGSRLFTACGDTTLRCWDVETREAIGEPWAGHTSYVNSISLSPDGMQLASTSGDETVRYWDTDSGDPIGEPLKHEGDVWAVTFSPSGEFVACGEYGGKVSLWRVPWWDDSKEANKLLLDVRFARVLLQCPSHSCLRSSQPYQTTLRLTSIANSTIWTFP</sequence>
<dbReference type="InterPro" id="IPR001680">
    <property type="entry name" value="WD40_rpt"/>
</dbReference>
<dbReference type="CDD" id="cd00200">
    <property type="entry name" value="WD40"/>
    <property type="match status" value="1"/>
</dbReference>
<dbReference type="HOGENOM" id="CLU_000288_57_33_1"/>
<proteinExistence type="predicted"/>
<dbReference type="Gene3D" id="2.130.10.10">
    <property type="entry name" value="YVTN repeat-like/Quinoprotein amine dehydrogenase"/>
    <property type="match status" value="2"/>
</dbReference>
<dbReference type="Proteomes" id="UP000054538">
    <property type="component" value="Unassembled WGS sequence"/>
</dbReference>
<feature type="repeat" description="WD" evidence="3">
    <location>
        <begin position="61"/>
        <end position="102"/>
    </location>
</feature>
<protein>
    <submittedName>
        <fullName evidence="4">Unplaced genomic scaffold scaffold_236, whole genome shotgun sequence</fullName>
    </submittedName>
</protein>
<accession>A0A0D0DD56</accession>
<keyword evidence="5" id="KW-1185">Reference proteome</keyword>
<feature type="repeat" description="WD" evidence="3">
    <location>
        <begin position="237"/>
        <end position="278"/>
    </location>
</feature>
<dbReference type="InterPro" id="IPR020472">
    <property type="entry name" value="WD40_PAC1"/>
</dbReference>
<dbReference type="PROSITE" id="PS50082">
    <property type="entry name" value="WD_REPEATS_2"/>
    <property type="match status" value="5"/>
</dbReference>
<reference evidence="5" key="2">
    <citation type="submission" date="2015-01" db="EMBL/GenBank/DDBJ databases">
        <title>Evolutionary Origins and Diversification of the Mycorrhizal Mutualists.</title>
        <authorList>
            <consortium name="DOE Joint Genome Institute"/>
            <consortium name="Mycorrhizal Genomics Consortium"/>
            <person name="Kohler A."/>
            <person name="Kuo A."/>
            <person name="Nagy L.G."/>
            <person name="Floudas D."/>
            <person name="Copeland A."/>
            <person name="Barry K.W."/>
            <person name="Cichocki N."/>
            <person name="Veneault-Fourrey C."/>
            <person name="LaButti K."/>
            <person name="Lindquist E.A."/>
            <person name="Lipzen A."/>
            <person name="Lundell T."/>
            <person name="Morin E."/>
            <person name="Murat C."/>
            <person name="Riley R."/>
            <person name="Ohm R."/>
            <person name="Sun H."/>
            <person name="Tunlid A."/>
            <person name="Henrissat B."/>
            <person name="Grigoriev I.V."/>
            <person name="Hibbett D.S."/>
            <person name="Martin F."/>
        </authorList>
    </citation>
    <scope>NUCLEOTIDE SEQUENCE [LARGE SCALE GENOMIC DNA]</scope>
    <source>
        <strain evidence="5">Ve08.2h10</strain>
    </source>
</reference>
<dbReference type="AlphaFoldDB" id="A0A0D0DD56"/>
<evidence type="ECO:0000256" key="2">
    <source>
        <dbReference type="ARBA" id="ARBA00022737"/>
    </source>
</evidence>
<gene>
    <name evidence="4" type="ORF">PAXRUDRAFT_401287</name>
</gene>
<dbReference type="EMBL" id="KN825058">
    <property type="protein sequence ID" value="KIK95202.1"/>
    <property type="molecule type" value="Genomic_DNA"/>
</dbReference>
<dbReference type="PROSITE" id="PS00678">
    <property type="entry name" value="WD_REPEATS_1"/>
    <property type="match status" value="2"/>
</dbReference>